<evidence type="ECO:0000256" key="4">
    <source>
        <dbReference type="ARBA" id="ARBA00022801"/>
    </source>
</evidence>
<dbReference type="EMBL" id="BRVS01000025">
    <property type="protein sequence ID" value="GLB68868.1"/>
    <property type="molecule type" value="Genomic_DNA"/>
</dbReference>
<keyword evidence="6" id="KW-0464">Manganese</keyword>
<feature type="domain" description="Nudix hydrolase" evidence="8">
    <location>
        <begin position="3"/>
        <end position="159"/>
    </location>
</feature>
<comment type="caution">
    <text evidence="9">The sequence shown here is derived from an EMBL/GenBank/DDBJ whole genome shotgun (WGS) entry which is preliminary data.</text>
</comment>
<dbReference type="InterPro" id="IPR015797">
    <property type="entry name" value="NUDIX_hydrolase-like_dom_sf"/>
</dbReference>
<organism evidence="9 10">
    <name type="scientific">Arthrobacter mangrovi</name>
    <dbReference type="NCBI Taxonomy" id="2966350"/>
    <lineage>
        <taxon>Bacteria</taxon>
        <taxon>Bacillati</taxon>
        <taxon>Actinomycetota</taxon>
        <taxon>Actinomycetes</taxon>
        <taxon>Micrococcales</taxon>
        <taxon>Micrococcaceae</taxon>
        <taxon>Arthrobacter</taxon>
    </lineage>
</organism>
<feature type="compositionally biased region" description="Polar residues" evidence="7">
    <location>
        <begin position="181"/>
        <end position="190"/>
    </location>
</feature>
<proteinExistence type="predicted"/>
<feature type="compositionally biased region" description="Polar residues" evidence="7">
    <location>
        <begin position="229"/>
        <end position="238"/>
    </location>
</feature>
<name>A0ABQ5MY41_9MICC</name>
<dbReference type="PANTHER" id="PTHR12318">
    <property type="entry name" value="TESTOSTERONE-REGULATED PROTEIN RP2"/>
    <property type="match status" value="1"/>
</dbReference>
<accession>A0ABQ5MY41</accession>
<dbReference type="PROSITE" id="PS51462">
    <property type="entry name" value="NUDIX"/>
    <property type="match status" value="1"/>
</dbReference>
<keyword evidence="4 9" id="KW-0378">Hydrolase</keyword>
<keyword evidence="5" id="KW-0460">Magnesium</keyword>
<evidence type="ECO:0000256" key="6">
    <source>
        <dbReference type="ARBA" id="ARBA00023211"/>
    </source>
</evidence>
<dbReference type="SUPFAM" id="SSF55811">
    <property type="entry name" value="Nudix"/>
    <property type="match status" value="1"/>
</dbReference>
<evidence type="ECO:0000256" key="7">
    <source>
        <dbReference type="SAM" id="MobiDB-lite"/>
    </source>
</evidence>
<feature type="region of interest" description="Disordered" evidence="7">
    <location>
        <begin position="175"/>
        <end position="194"/>
    </location>
</feature>
<gene>
    <name evidence="9" type="ORF">AHIS1636_33110</name>
</gene>
<evidence type="ECO:0000256" key="2">
    <source>
        <dbReference type="ARBA" id="ARBA00001946"/>
    </source>
</evidence>
<dbReference type="Proteomes" id="UP001209654">
    <property type="component" value="Unassembled WGS sequence"/>
</dbReference>
<comment type="cofactor">
    <cofactor evidence="2">
        <name>Mg(2+)</name>
        <dbReference type="ChEBI" id="CHEBI:18420"/>
    </cofactor>
</comment>
<sequence length="238" mass="25733">MSSAVLAATVVLLRDAPGGLEVLLLERPQHTGSFAGAWVFPGGKVDPEDFGSGRQGANDGGAPDGHEVLAARRAGVREAWEETGLRVHADELVQLSVWIPDSVQPRRFRTYFFVAPAPVPAQEIVLNVGELEDYAWLSPKEALSRHAAGTMSLVPPTWVTLHWLSHCADAETALGRARTGQPETYQSRQRQGADGRKLVLWSGDADYPDADASGHPGPGARHRLDVSSLPWSYQRTDG</sequence>
<keyword evidence="3" id="KW-0479">Metal-binding</keyword>
<dbReference type="InterPro" id="IPR000086">
    <property type="entry name" value="NUDIX_hydrolase_dom"/>
</dbReference>
<protein>
    <submittedName>
        <fullName evidence="9">NUDIX hydrolase</fullName>
    </submittedName>
</protein>
<dbReference type="RefSeq" id="WP_264796960.1">
    <property type="nucleotide sequence ID" value="NZ_BRVS01000025.1"/>
</dbReference>
<comment type="cofactor">
    <cofactor evidence="1">
        <name>Mn(2+)</name>
        <dbReference type="ChEBI" id="CHEBI:29035"/>
    </cofactor>
</comment>
<evidence type="ECO:0000256" key="5">
    <source>
        <dbReference type="ARBA" id="ARBA00022842"/>
    </source>
</evidence>
<keyword evidence="10" id="KW-1185">Reference proteome</keyword>
<dbReference type="Gene3D" id="3.90.79.10">
    <property type="entry name" value="Nucleoside Triphosphate Pyrophosphohydrolase"/>
    <property type="match status" value="2"/>
</dbReference>
<feature type="region of interest" description="Disordered" evidence="7">
    <location>
        <begin position="204"/>
        <end position="238"/>
    </location>
</feature>
<evidence type="ECO:0000256" key="3">
    <source>
        <dbReference type="ARBA" id="ARBA00022723"/>
    </source>
</evidence>
<dbReference type="InterPro" id="IPR039121">
    <property type="entry name" value="NUDT19"/>
</dbReference>
<evidence type="ECO:0000256" key="1">
    <source>
        <dbReference type="ARBA" id="ARBA00001936"/>
    </source>
</evidence>
<dbReference type="Pfam" id="PF00293">
    <property type="entry name" value="NUDIX"/>
    <property type="match status" value="1"/>
</dbReference>
<dbReference type="CDD" id="cd18870">
    <property type="entry name" value="NUDIX_AcylCoAdiphos_Nudt19"/>
    <property type="match status" value="1"/>
</dbReference>
<dbReference type="GO" id="GO:0016787">
    <property type="term" value="F:hydrolase activity"/>
    <property type="evidence" value="ECO:0007669"/>
    <property type="project" value="UniProtKB-KW"/>
</dbReference>
<reference evidence="9 10" key="1">
    <citation type="journal article" date="2023" name="Int. J. Syst. Evol. Microbiol.">
        <title>Arthrobacter mangrovi sp. nov., an actinobacterium isolated from the rhizosphere of a mangrove.</title>
        <authorList>
            <person name="Hamada M."/>
            <person name="Saitou S."/>
            <person name="Enomoto N."/>
            <person name="Nanri K."/>
            <person name="Hidaka K."/>
            <person name="Miura T."/>
            <person name="Tamura T."/>
        </authorList>
    </citation>
    <scope>NUCLEOTIDE SEQUENCE [LARGE SCALE GENOMIC DNA]</scope>
    <source>
        <strain evidence="9 10">NBRC 112813</strain>
    </source>
</reference>
<evidence type="ECO:0000259" key="8">
    <source>
        <dbReference type="PROSITE" id="PS51462"/>
    </source>
</evidence>
<evidence type="ECO:0000313" key="10">
    <source>
        <dbReference type="Proteomes" id="UP001209654"/>
    </source>
</evidence>
<dbReference type="PANTHER" id="PTHR12318:SF0">
    <property type="entry name" value="ACYL-COENZYME A DIPHOSPHATASE NUDT19"/>
    <property type="match status" value="1"/>
</dbReference>
<evidence type="ECO:0000313" key="9">
    <source>
        <dbReference type="EMBL" id="GLB68868.1"/>
    </source>
</evidence>